<protein>
    <submittedName>
        <fullName evidence="1">Uncharacterized protein</fullName>
    </submittedName>
</protein>
<dbReference type="OrthoDB" id="281295at2"/>
<keyword evidence="2" id="KW-1185">Reference proteome</keyword>
<dbReference type="Proteomes" id="UP000320672">
    <property type="component" value="Chromosome"/>
</dbReference>
<evidence type="ECO:0000313" key="1">
    <source>
        <dbReference type="EMBL" id="QDS95660.1"/>
    </source>
</evidence>
<proteinExistence type="predicted"/>
<dbReference type="EMBL" id="CP036262">
    <property type="protein sequence ID" value="QDS95660.1"/>
    <property type="molecule type" value="Genomic_DNA"/>
</dbReference>
<dbReference type="AlphaFoldDB" id="A0A517MLD8"/>
<organism evidence="1 2">
    <name type="scientific">Roseimaritima multifibrata</name>
    <dbReference type="NCBI Taxonomy" id="1930274"/>
    <lineage>
        <taxon>Bacteria</taxon>
        <taxon>Pseudomonadati</taxon>
        <taxon>Planctomycetota</taxon>
        <taxon>Planctomycetia</taxon>
        <taxon>Pirellulales</taxon>
        <taxon>Pirellulaceae</taxon>
        <taxon>Roseimaritima</taxon>
    </lineage>
</organism>
<dbReference type="RefSeq" id="WP_145353921.1">
    <property type="nucleotide sequence ID" value="NZ_CP036262.1"/>
</dbReference>
<sequence length="134" mass="15686">MVDLDLSALSAPVEALRGDVTEAYKRLDARWEEVAEQLKKLPIPCTIGFKYGENPNDPEDYDRLEWRKWRGEKAICLASYRWERDPYGEWGTSCSVKLYDEWSAEQRLKMLEHVPGLFESAVDQVREFIKKTQV</sequence>
<name>A0A517MLD8_9BACT</name>
<dbReference type="KEGG" id="rml:FF011L_44590"/>
<evidence type="ECO:0000313" key="2">
    <source>
        <dbReference type="Proteomes" id="UP000320672"/>
    </source>
</evidence>
<gene>
    <name evidence="1" type="ORF">FF011L_44590</name>
</gene>
<reference evidence="1 2" key="1">
    <citation type="submission" date="2019-02" db="EMBL/GenBank/DDBJ databases">
        <title>Deep-cultivation of Planctomycetes and their phenomic and genomic characterization uncovers novel biology.</title>
        <authorList>
            <person name="Wiegand S."/>
            <person name="Jogler M."/>
            <person name="Boedeker C."/>
            <person name="Pinto D."/>
            <person name="Vollmers J."/>
            <person name="Rivas-Marin E."/>
            <person name="Kohn T."/>
            <person name="Peeters S.H."/>
            <person name="Heuer A."/>
            <person name="Rast P."/>
            <person name="Oberbeckmann S."/>
            <person name="Bunk B."/>
            <person name="Jeske O."/>
            <person name="Meyerdierks A."/>
            <person name="Storesund J.E."/>
            <person name="Kallscheuer N."/>
            <person name="Luecker S."/>
            <person name="Lage O.M."/>
            <person name="Pohl T."/>
            <person name="Merkel B.J."/>
            <person name="Hornburger P."/>
            <person name="Mueller R.-W."/>
            <person name="Bruemmer F."/>
            <person name="Labrenz M."/>
            <person name="Spormann A.M."/>
            <person name="Op den Camp H."/>
            <person name="Overmann J."/>
            <person name="Amann R."/>
            <person name="Jetten M.S.M."/>
            <person name="Mascher T."/>
            <person name="Medema M.H."/>
            <person name="Devos D.P."/>
            <person name="Kaster A.-K."/>
            <person name="Ovreas L."/>
            <person name="Rohde M."/>
            <person name="Galperin M.Y."/>
            <person name="Jogler C."/>
        </authorList>
    </citation>
    <scope>NUCLEOTIDE SEQUENCE [LARGE SCALE GENOMIC DNA]</scope>
    <source>
        <strain evidence="1 2">FF011L</strain>
    </source>
</reference>
<accession>A0A517MLD8</accession>